<comment type="caution">
    <text evidence="2">The sequence shown here is derived from an EMBL/GenBank/DDBJ whole genome shotgun (WGS) entry which is preliminary data.</text>
</comment>
<evidence type="ECO:0000313" key="3">
    <source>
        <dbReference type="Proteomes" id="UP000295560"/>
    </source>
</evidence>
<organism evidence="2 3">
    <name type="scientific">Pseudonocardia endophytica</name>
    <dbReference type="NCBI Taxonomy" id="401976"/>
    <lineage>
        <taxon>Bacteria</taxon>
        <taxon>Bacillati</taxon>
        <taxon>Actinomycetota</taxon>
        <taxon>Actinomycetes</taxon>
        <taxon>Pseudonocardiales</taxon>
        <taxon>Pseudonocardiaceae</taxon>
        <taxon>Pseudonocardia</taxon>
    </lineage>
</organism>
<dbReference type="GO" id="GO:0008703">
    <property type="term" value="F:5-amino-6-(5-phosphoribosylamino)uracil reductase activity"/>
    <property type="evidence" value="ECO:0007669"/>
    <property type="project" value="InterPro"/>
</dbReference>
<dbReference type="Proteomes" id="UP000295560">
    <property type="component" value="Unassembled WGS sequence"/>
</dbReference>
<dbReference type="SUPFAM" id="SSF53597">
    <property type="entry name" value="Dihydrofolate reductase-like"/>
    <property type="match status" value="1"/>
</dbReference>
<reference evidence="2 3" key="1">
    <citation type="submission" date="2019-03" db="EMBL/GenBank/DDBJ databases">
        <title>Sequencing the genomes of 1000 actinobacteria strains.</title>
        <authorList>
            <person name="Klenk H.-P."/>
        </authorList>
    </citation>
    <scope>NUCLEOTIDE SEQUENCE [LARGE SCALE GENOMIC DNA]</scope>
    <source>
        <strain evidence="2 3">DSM 44969</strain>
    </source>
</reference>
<dbReference type="GO" id="GO:0009231">
    <property type="term" value="P:riboflavin biosynthetic process"/>
    <property type="evidence" value="ECO:0007669"/>
    <property type="project" value="InterPro"/>
</dbReference>
<accession>A0A4R1HS16</accession>
<dbReference type="OrthoDB" id="3471694at2"/>
<sequence>MARQLVITQNITLDGVVEATDDWFGPADSDGDGGTDMLATVREHMAEEVGFLVGRQTFEDMRGFWPNQTGDTTGITAHLDDVAKYVVSSTLTDPRWQNSTVLRGGDTLTKEVVEVLADGPDGTVGVTGSIRLCHDLLAADLVDEMRLFVFPVVLGRGRRLFPDGVELRSLSLAGSRSFRSGVTLQRYRLR</sequence>
<dbReference type="EMBL" id="SMFZ01000002">
    <property type="protein sequence ID" value="TCK20162.1"/>
    <property type="molecule type" value="Genomic_DNA"/>
</dbReference>
<evidence type="ECO:0000313" key="2">
    <source>
        <dbReference type="EMBL" id="TCK20162.1"/>
    </source>
</evidence>
<protein>
    <submittedName>
        <fullName evidence="2">Dihydrofolate reductase</fullName>
    </submittedName>
</protein>
<dbReference type="AlphaFoldDB" id="A0A4R1HS16"/>
<dbReference type="PANTHER" id="PTHR38011:SF11">
    <property type="entry name" value="2,5-DIAMINO-6-RIBOSYLAMINO-4(3H)-PYRIMIDINONE 5'-PHOSPHATE REDUCTASE"/>
    <property type="match status" value="1"/>
</dbReference>
<feature type="domain" description="Bacterial bifunctional deaminase-reductase C-terminal" evidence="1">
    <location>
        <begin position="5"/>
        <end position="183"/>
    </location>
</feature>
<name>A0A4R1HS16_PSEEN</name>
<dbReference type="PANTHER" id="PTHR38011">
    <property type="entry name" value="DIHYDROFOLATE REDUCTASE FAMILY PROTEIN (AFU_ORTHOLOGUE AFUA_8G06820)"/>
    <property type="match status" value="1"/>
</dbReference>
<dbReference type="InterPro" id="IPR050765">
    <property type="entry name" value="Riboflavin_Biosynth_HTPR"/>
</dbReference>
<dbReference type="Pfam" id="PF01872">
    <property type="entry name" value="RibD_C"/>
    <property type="match status" value="1"/>
</dbReference>
<dbReference type="RefSeq" id="WP_132428718.1">
    <property type="nucleotide sequence ID" value="NZ_SMFZ01000002.1"/>
</dbReference>
<gene>
    <name evidence="2" type="ORF">EV378_4112</name>
</gene>
<evidence type="ECO:0000259" key="1">
    <source>
        <dbReference type="Pfam" id="PF01872"/>
    </source>
</evidence>
<proteinExistence type="predicted"/>
<dbReference type="InterPro" id="IPR002734">
    <property type="entry name" value="RibDG_C"/>
</dbReference>
<dbReference type="InterPro" id="IPR024072">
    <property type="entry name" value="DHFR-like_dom_sf"/>
</dbReference>
<keyword evidence="3" id="KW-1185">Reference proteome</keyword>
<dbReference type="Gene3D" id="3.40.430.10">
    <property type="entry name" value="Dihydrofolate Reductase, subunit A"/>
    <property type="match status" value="1"/>
</dbReference>